<dbReference type="InterPro" id="IPR013149">
    <property type="entry name" value="ADH-like_C"/>
</dbReference>
<dbReference type="PROSITE" id="PS00059">
    <property type="entry name" value="ADH_ZINC"/>
    <property type="match status" value="1"/>
</dbReference>
<dbReference type="Gene3D" id="3.40.50.720">
    <property type="entry name" value="NAD(P)-binding Rossmann-like Domain"/>
    <property type="match status" value="1"/>
</dbReference>
<gene>
    <name evidence="7" type="ORF">ANME2D_03396</name>
</gene>
<evidence type="ECO:0000256" key="5">
    <source>
        <dbReference type="RuleBase" id="RU361277"/>
    </source>
</evidence>
<dbReference type="Gene3D" id="3.90.180.10">
    <property type="entry name" value="Medium-chain alcohol dehydrogenases, catalytic domain"/>
    <property type="match status" value="1"/>
</dbReference>
<dbReference type="Proteomes" id="UP000027153">
    <property type="component" value="Unassembled WGS sequence"/>
</dbReference>
<proteinExistence type="inferred from homology"/>
<evidence type="ECO:0000259" key="6">
    <source>
        <dbReference type="SMART" id="SM00829"/>
    </source>
</evidence>
<evidence type="ECO:0000313" key="7">
    <source>
        <dbReference type="EMBL" id="KCZ70481.1"/>
    </source>
</evidence>
<dbReference type="GO" id="GO:0044281">
    <property type="term" value="P:small molecule metabolic process"/>
    <property type="evidence" value="ECO:0007669"/>
    <property type="project" value="UniProtKB-ARBA"/>
</dbReference>
<protein>
    <submittedName>
        <fullName evidence="7">Theronine dehydrogenase-like Zn-dependent dehydrogenase</fullName>
    </submittedName>
</protein>
<dbReference type="PANTHER" id="PTHR42813:SF7">
    <property type="entry name" value="ALCOHOL DEHYDROGENASE (ZN-DEPENDENT)-RELATED"/>
    <property type="match status" value="1"/>
</dbReference>
<keyword evidence="2 5" id="KW-0479">Metal-binding</keyword>
<comment type="caution">
    <text evidence="7">The sequence shown here is derived from an EMBL/GenBank/DDBJ whole genome shotgun (WGS) entry which is preliminary data.</text>
</comment>
<feature type="domain" description="Enoyl reductase (ER)" evidence="6">
    <location>
        <begin position="8"/>
        <end position="321"/>
    </location>
</feature>
<reference evidence="7 8" key="1">
    <citation type="journal article" date="2013" name="Nature">
        <title>Anaerobic oxidation of methane coupled to nitrate reduction in a novel archaeal lineage.</title>
        <authorList>
            <person name="Haroon M.F."/>
            <person name="Hu S."/>
            <person name="Shi Y."/>
            <person name="Imelfort M."/>
            <person name="Keller J."/>
            <person name="Hugenholtz P."/>
            <person name="Yuan Z."/>
            <person name="Tyson G.W."/>
        </authorList>
    </citation>
    <scope>NUCLEOTIDE SEQUENCE [LARGE SCALE GENOMIC DNA]</scope>
    <source>
        <strain evidence="7 8">ANME-2d</strain>
    </source>
</reference>
<dbReference type="SUPFAM" id="SSF50129">
    <property type="entry name" value="GroES-like"/>
    <property type="match status" value="1"/>
</dbReference>
<dbReference type="GO" id="GO:0030554">
    <property type="term" value="F:adenyl nucleotide binding"/>
    <property type="evidence" value="ECO:0007669"/>
    <property type="project" value="UniProtKB-ARBA"/>
</dbReference>
<dbReference type="InterPro" id="IPR002328">
    <property type="entry name" value="ADH_Zn_CS"/>
</dbReference>
<comment type="cofactor">
    <cofactor evidence="1 5">
        <name>Zn(2+)</name>
        <dbReference type="ChEBI" id="CHEBI:29105"/>
    </cofactor>
</comment>
<comment type="similarity">
    <text evidence="5">Belongs to the zinc-containing alcohol dehydrogenase family.</text>
</comment>
<dbReference type="GO" id="GO:0016616">
    <property type="term" value="F:oxidoreductase activity, acting on the CH-OH group of donors, NAD or NADP as acceptor"/>
    <property type="evidence" value="ECO:0007669"/>
    <property type="project" value="UniProtKB-ARBA"/>
</dbReference>
<keyword evidence="3 5" id="KW-0862">Zinc</keyword>
<dbReference type="OrthoDB" id="9358at2157"/>
<accession>A0A062UTX8</accession>
<evidence type="ECO:0000256" key="1">
    <source>
        <dbReference type="ARBA" id="ARBA00001947"/>
    </source>
</evidence>
<dbReference type="SMART" id="SM00829">
    <property type="entry name" value="PKS_ER"/>
    <property type="match status" value="1"/>
</dbReference>
<evidence type="ECO:0000313" key="8">
    <source>
        <dbReference type="Proteomes" id="UP000027153"/>
    </source>
</evidence>
<evidence type="ECO:0000256" key="2">
    <source>
        <dbReference type="ARBA" id="ARBA00022723"/>
    </source>
</evidence>
<dbReference type="InterPro" id="IPR036291">
    <property type="entry name" value="NAD(P)-bd_dom_sf"/>
</dbReference>
<dbReference type="Pfam" id="PF00107">
    <property type="entry name" value="ADH_zinc_N"/>
    <property type="match status" value="1"/>
</dbReference>
<dbReference type="GO" id="GO:0008270">
    <property type="term" value="F:zinc ion binding"/>
    <property type="evidence" value="ECO:0007669"/>
    <property type="project" value="InterPro"/>
</dbReference>
<name>A0A062UTX8_9EURY</name>
<sequence>MKAVVFHGIGDIRLEDMPEPQIEQPNDAIVRLTASSICGTDLHMVRGTTPGMQPGTIMGHEGVGIVEQIGPEVRNMRVGDRVVIPSTISCGYCTYCRAGFFSQCDNANPNGPLAGTAYFGGPKDTGPFNGLQAEKARIPYANVGLVKLPDEISDNQAIMLSDVFPTGFFGARLAEIDPGDTVAVFGCGPVGQFAIISAMLLGAGRVLAVDEVPSRLDMARSLGAEVINFEEEEPIEVIHHLTGGIGVDRAIDAVGVEAEHPHRGPAVRQAEQKAGEFQREVKEVAPETHPQGDVWKPGDAPSQALQWGVEALAKAGTLSIIGVYPETARFFPIGQAMGKNLKINMGNCNHRKYIPMLIDLIRSGSVDPERFLTQIEPLTSAIEAYKAFDLRQPGWVKVELVPGM</sequence>
<dbReference type="RefSeq" id="WP_048094009.1">
    <property type="nucleotide sequence ID" value="NZ_JMIY01000008.1"/>
</dbReference>
<evidence type="ECO:0000256" key="3">
    <source>
        <dbReference type="ARBA" id="ARBA00022833"/>
    </source>
</evidence>
<dbReference type="InterPro" id="IPR020843">
    <property type="entry name" value="ER"/>
</dbReference>
<dbReference type="InterPro" id="IPR011032">
    <property type="entry name" value="GroES-like_sf"/>
</dbReference>
<dbReference type="AlphaFoldDB" id="A0A062UTX8"/>
<keyword evidence="4" id="KW-0560">Oxidoreductase</keyword>
<keyword evidence="8" id="KW-1185">Reference proteome</keyword>
<dbReference type="SUPFAM" id="SSF51735">
    <property type="entry name" value="NAD(P)-binding Rossmann-fold domains"/>
    <property type="match status" value="1"/>
</dbReference>
<dbReference type="InterPro" id="IPR013154">
    <property type="entry name" value="ADH-like_N"/>
</dbReference>
<dbReference type="CDD" id="cd08283">
    <property type="entry name" value="FDH_like_1"/>
    <property type="match status" value="1"/>
</dbReference>
<dbReference type="Pfam" id="PF08240">
    <property type="entry name" value="ADH_N"/>
    <property type="match status" value="1"/>
</dbReference>
<organism evidence="7 8">
    <name type="scientific">Candidatus Methanoperedens nitratireducens</name>
    <dbReference type="NCBI Taxonomy" id="1392998"/>
    <lineage>
        <taxon>Archaea</taxon>
        <taxon>Methanobacteriati</taxon>
        <taxon>Methanobacteriota</taxon>
        <taxon>Stenosarchaea group</taxon>
        <taxon>Methanomicrobia</taxon>
        <taxon>Methanosarcinales</taxon>
        <taxon>ANME-2 cluster</taxon>
        <taxon>Candidatus Methanoperedentaceae</taxon>
        <taxon>Candidatus Methanoperedens</taxon>
    </lineage>
</organism>
<evidence type="ECO:0000256" key="4">
    <source>
        <dbReference type="ARBA" id="ARBA00023002"/>
    </source>
</evidence>
<dbReference type="EMBL" id="JMIY01000008">
    <property type="protein sequence ID" value="KCZ70481.1"/>
    <property type="molecule type" value="Genomic_DNA"/>
</dbReference>
<dbReference type="PATRIC" id="fig|1392998.3.peg.3388"/>
<dbReference type="GO" id="GO:0043168">
    <property type="term" value="F:anion binding"/>
    <property type="evidence" value="ECO:0007669"/>
    <property type="project" value="UniProtKB-ARBA"/>
</dbReference>
<dbReference type="PANTHER" id="PTHR42813">
    <property type="entry name" value="ZINC-TYPE ALCOHOL DEHYDROGENASE-LIKE"/>
    <property type="match status" value="1"/>
</dbReference>